<reference evidence="2 3" key="1">
    <citation type="journal article" date="2016" name="G3 (Bethesda)">
        <title>First Draft Assembly and Annotation of the Genome of a California Endemic Oak Quercus lobata Nee (Fagaceae).</title>
        <authorList>
            <person name="Sork V.L."/>
            <person name="Fitz-Gibbon S.T."/>
            <person name="Puiu D."/>
            <person name="Crepeau M."/>
            <person name="Gugger P.F."/>
            <person name="Sherman R."/>
            <person name="Stevens K."/>
            <person name="Langley C.H."/>
            <person name="Pellegrini M."/>
            <person name="Salzberg S.L."/>
        </authorList>
    </citation>
    <scope>NUCLEOTIDE SEQUENCE [LARGE SCALE GENOMIC DNA]</scope>
    <source>
        <strain evidence="2 3">cv. SW786</strain>
    </source>
</reference>
<sequence>MRWAVCMSIGKDFGSIVLEGDSLICYQALCLSDSTVPWRIRNIVQDIFLMVSRSQNVSFSGVSRVANGAAHCFVKWSLSYNFVGSIGVGSCPPCLEAALLRRTLVLLLCLSFLFYL</sequence>
<dbReference type="EMBL" id="LRBV02000010">
    <property type="status" value="NOT_ANNOTATED_CDS"/>
    <property type="molecule type" value="Genomic_DNA"/>
</dbReference>
<name>A0A7N2MMH2_QUELO</name>
<proteinExistence type="predicted"/>
<evidence type="ECO:0000313" key="3">
    <source>
        <dbReference type="Proteomes" id="UP000594261"/>
    </source>
</evidence>
<dbReference type="Gramene" id="QL10p001106:mrna">
    <property type="protein sequence ID" value="QL10p001106:mrna"/>
    <property type="gene ID" value="QL10p001106"/>
</dbReference>
<dbReference type="InterPro" id="IPR002156">
    <property type="entry name" value="RNaseH_domain"/>
</dbReference>
<dbReference type="Proteomes" id="UP000594261">
    <property type="component" value="Chromosome 10"/>
</dbReference>
<protein>
    <recommendedName>
        <fullName evidence="1">RNase H type-1 domain-containing protein</fullName>
    </recommendedName>
</protein>
<dbReference type="Pfam" id="PF13456">
    <property type="entry name" value="RVT_3"/>
    <property type="match status" value="1"/>
</dbReference>
<dbReference type="PANTHER" id="PTHR47723:SF19">
    <property type="entry name" value="POLYNUCLEOTIDYL TRANSFERASE, RIBONUCLEASE H-LIKE SUPERFAMILY PROTEIN"/>
    <property type="match status" value="1"/>
</dbReference>
<keyword evidence="3" id="KW-1185">Reference proteome</keyword>
<accession>A0A7N2MMH2</accession>
<dbReference type="AlphaFoldDB" id="A0A7N2MMH2"/>
<dbReference type="GO" id="GO:0003676">
    <property type="term" value="F:nucleic acid binding"/>
    <property type="evidence" value="ECO:0007669"/>
    <property type="project" value="InterPro"/>
</dbReference>
<dbReference type="EnsemblPlants" id="QL10p001106:mrna">
    <property type="protein sequence ID" value="QL10p001106:mrna"/>
    <property type="gene ID" value="QL10p001106"/>
</dbReference>
<evidence type="ECO:0000313" key="2">
    <source>
        <dbReference type="EnsemblPlants" id="QL10p001106:mrna"/>
    </source>
</evidence>
<dbReference type="InParanoid" id="A0A7N2MMH2"/>
<evidence type="ECO:0000259" key="1">
    <source>
        <dbReference type="Pfam" id="PF13456"/>
    </source>
</evidence>
<organism evidence="2 3">
    <name type="scientific">Quercus lobata</name>
    <name type="common">Valley oak</name>
    <dbReference type="NCBI Taxonomy" id="97700"/>
    <lineage>
        <taxon>Eukaryota</taxon>
        <taxon>Viridiplantae</taxon>
        <taxon>Streptophyta</taxon>
        <taxon>Embryophyta</taxon>
        <taxon>Tracheophyta</taxon>
        <taxon>Spermatophyta</taxon>
        <taxon>Magnoliopsida</taxon>
        <taxon>eudicotyledons</taxon>
        <taxon>Gunneridae</taxon>
        <taxon>Pentapetalae</taxon>
        <taxon>rosids</taxon>
        <taxon>fabids</taxon>
        <taxon>Fagales</taxon>
        <taxon>Fagaceae</taxon>
        <taxon>Quercus</taxon>
    </lineage>
</organism>
<dbReference type="InterPro" id="IPR053151">
    <property type="entry name" value="RNase_H-like"/>
</dbReference>
<dbReference type="GO" id="GO:0004523">
    <property type="term" value="F:RNA-DNA hybrid ribonuclease activity"/>
    <property type="evidence" value="ECO:0007669"/>
    <property type="project" value="InterPro"/>
</dbReference>
<feature type="domain" description="RNase H type-1" evidence="1">
    <location>
        <begin position="13"/>
        <end position="76"/>
    </location>
</feature>
<dbReference type="PANTHER" id="PTHR47723">
    <property type="entry name" value="OS05G0353850 PROTEIN"/>
    <property type="match status" value="1"/>
</dbReference>
<reference evidence="2" key="2">
    <citation type="submission" date="2021-01" db="UniProtKB">
        <authorList>
            <consortium name="EnsemblPlants"/>
        </authorList>
    </citation>
    <scope>IDENTIFICATION</scope>
</reference>